<keyword evidence="4 5" id="KW-0963">Cytoplasm</keyword>
<comment type="subcellular location">
    <subcellularLocation>
        <location evidence="1 5">Cytoplasm</location>
    </subcellularLocation>
</comment>
<dbReference type="PANTHER" id="PTHR33602:SF1">
    <property type="entry name" value="REGULATORY PROTEIN RECX FAMILY PROTEIN"/>
    <property type="match status" value="1"/>
</dbReference>
<organism evidence="9 10">
    <name type="scientific">Modicisalibacter zincidurans</name>
    <dbReference type="NCBI Taxonomy" id="1178777"/>
    <lineage>
        <taxon>Bacteria</taxon>
        <taxon>Pseudomonadati</taxon>
        <taxon>Pseudomonadota</taxon>
        <taxon>Gammaproteobacteria</taxon>
        <taxon>Oceanospirillales</taxon>
        <taxon>Halomonadaceae</taxon>
        <taxon>Modicisalibacter</taxon>
    </lineage>
</organism>
<dbReference type="InterPro" id="IPR036388">
    <property type="entry name" value="WH-like_DNA-bd_sf"/>
</dbReference>
<comment type="function">
    <text evidence="5">Modulates RecA activity.</text>
</comment>
<feature type="domain" description="RecX third three-helical" evidence="7">
    <location>
        <begin position="108"/>
        <end position="153"/>
    </location>
</feature>
<dbReference type="EMBL" id="BAABKI010000019">
    <property type="protein sequence ID" value="GAA5175248.1"/>
    <property type="molecule type" value="Genomic_DNA"/>
</dbReference>
<dbReference type="InterPro" id="IPR053926">
    <property type="entry name" value="RecX_HTH_1st"/>
</dbReference>
<evidence type="ECO:0000259" key="6">
    <source>
        <dbReference type="Pfam" id="PF02631"/>
    </source>
</evidence>
<protein>
    <recommendedName>
        <fullName evidence="3 5">Regulatory protein RecX</fullName>
    </recommendedName>
</protein>
<feature type="domain" description="RecX first three-helical" evidence="8">
    <location>
        <begin position="16"/>
        <end position="52"/>
    </location>
</feature>
<evidence type="ECO:0000313" key="10">
    <source>
        <dbReference type="Proteomes" id="UP001500074"/>
    </source>
</evidence>
<reference evidence="10" key="1">
    <citation type="journal article" date="2019" name="Int. J. Syst. Evol. Microbiol.">
        <title>The Global Catalogue of Microorganisms (GCM) 10K type strain sequencing project: providing services to taxonomists for standard genome sequencing and annotation.</title>
        <authorList>
            <consortium name="The Broad Institute Genomics Platform"/>
            <consortium name="The Broad Institute Genome Sequencing Center for Infectious Disease"/>
            <person name="Wu L."/>
            <person name="Ma J."/>
        </authorList>
    </citation>
    <scope>NUCLEOTIDE SEQUENCE [LARGE SCALE GENOMIC DNA]</scope>
    <source>
        <strain evidence="10">JCM 18472</strain>
    </source>
</reference>
<evidence type="ECO:0000256" key="1">
    <source>
        <dbReference type="ARBA" id="ARBA00004496"/>
    </source>
</evidence>
<feature type="domain" description="RecX second three-helical" evidence="6">
    <location>
        <begin position="61"/>
        <end position="101"/>
    </location>
</feature>
<dbReference type="InterPro" id="IPR053924">
    <property type="entry name" value="RecX_HTH_2nd"/>
</dbReference>
<evidence type="ECO:0000256" key="4">
    <source>
        <dbReference type="ARBA" id="ARBA00022490"/>
    </source>
</evidence>
<name>A0ABP9RE20_9GAMM</name>
<gene>
    <name evidence="5" type="primary">recX</name>
    <name evidence="9" type="ORF">GCM10023342_18110</name>
</gene>
<dbReference type="InterPro" id="IPR003783">
    <property type="entry name" value="Regulatory_RecX"/>
</dbReference>
<dbReference type="InterPro" id="IPR053925">
    <property type="entry name" value="RecX_HTH_3rd"/>
</dbReference>
<evidence type="ECO:0000259" key="7">
    <source>
        <dbReference type="Pfam" id="PF21981"/>
    </source>
</evidence>
<sequence length="161" mass="17831">MCAAPGNALSNEPTPRDDAIRLLARRDYSRAELAGRLALKHHDAESIRQTLDALEAEGLQSDARFAESFVRSRLARGQGPMKVRAGLNERGVERELIGTVLDAAQAETDWQALACEALAKRFDGPGATPRERARRERFLAGRGFDFEQMKYALAHAWDAPE</sequence>
<evidence type="ECO:0000313" key="9">
    <source>
        <dbReference type="EMBL" id="GAA5175248.1"/>
    </source>
</evidence>
<comment type="caution">
    <text evidence="9">The sequence shown here is derived from an EMBL/GenBank/DDBJ whole genome shotgun (WGS) entry which is preliminary data.</text>
</comment>
<evidence type="ECO:0000256" key="5">
    <source>
        <dbReference type="HAMAP-Rule" id="MF_01114"/>
    </source>
</evidence>
<dbReference type="Pfam" id="PF02631">
    <property type="entry name" value="RecX_HTH2"/>
    <property type="match status" value="1"/>
</dbReference>
<dbReference type="Pfam" id="PF21982">
    <property type="entry name" value="RecX_HTH1"/>
    <property type="match status" value="1"/>
</dbReference>
<accession>A0ABP9RE20</accession>
<dbReference type="HAMAP" id="MF_01114">
    <property type="entry name" value="RecX"/>
    <property type="match status" value="1"/>
</dbReference>
<dbReference type="Gene3D" id="1.10.10.10">
    <property type="entry name" value="Winged helix-like DNA-binding domain superfamily/Winged helix DNA-binding domain"/>
    <property type="match status" value="3"/>
</dbReference>
<dbReference type="Pfam" id="PF21981">
    <property type="entry name" value="RecX_HTH3"/>
    <property type="match status" value="1"/>
</dbReference>
<comment type="similarity">
    <text evidence="2 5">Belongs to the RecX family.</text>
</comment>
<evidence type="ECO:0000256" key="3">
    <source>
        <dbReference type="ARBA" id="ARBA00018111"/>
    </source>
</evidence>
<evidence type="ECO:0000256" key="2">
    <source>
        <dbReference type="ARBA" id="ARBA00009695"/>
    </source>
</evidence>
<dbReference type="Proteomes" id="UP001500074">
    <property type="component" value="Unassembled WGS sequence"/>
</dbReference>
<dbReference type="PANTHER" id="PTHR33602">
    <property type="entry name" value="REGULATORY PROTEIN RECX FAMILY PROTEIN"/>
    <property type="match status" value="1"/>
</dbReference>
<keyword evidence="10" id="KW-1185">Reference proteome</keyword>
<dbReference type="RefSeq" id="WP_031382535.1">
    <property type="nucleotide sequence ID" value="NZ_BAABKI010000019.1"/>
</dbReference>
<proteinExistence type="inferred from homology"/>
<evidence type="ECO:0000259" key="8">
    <source>
        <dbReference type="Pfam" id="PF21982"/>
    </source>
</evidence>